<evidence type="ECO:0000259" key="4">
    <source>
        <dbReference type="PROSITE" id="PS00745"/>
    </source>
</evidence>
<dbReference type="InterPro" id="IPR000352">
    <property type="entry name" value="Pep_chain_release_fac_I"/>
</dbReference>
<sequence length="145" mass="16165">KSTVVINPTDIEMEFSRSGGAGGQNVNKVETAVRLIHIPTGIDVRSSSERSQQSNREKALQILTAKIEQLAEEEDAKKHAKERKDQIGTGDRSEKIRTYNFLQDRVTDHRLKQSWHNLPKIMSGDIGPIIEALKSATSADSDKNK</sequence>
<dbReference type="EMBL" id="UOEV01000049">
    <property type="protein sequence ID" value="VAW32437.1"/>
    <property type="molecule type" value="Genomic_DNA"/>
</dbReference>
<dbReference type="AlphaFoldDB" id="A0A3B0V3I7"/>
<dbReference type="Gene3D" id="3.30.160.20">
    <property type="match status" value="1"/>
</dbReference>
<dbReference type="GO" id="GO:0003747">
    <property type="term" value="F:translation release factor activity"/>
    <property type="evidence" value="ECO:0007669"/>
    <property type="project" value="InterPro"/>
</dbReference>
<dbReference type="PANTHER" id="PTHR43804:SF8">
    <property type="entry name" value="PEPTIDE CHAIN RELEASE FACTOR APG3, CHLOROPLASTIC"/>
    <property type="match status" value="1"/>
</dbReference>
<feature type="domain" description="Prokaryotic-type class I peptide chain release factors" evidence="4">
    <location>
        <begin position="17"/>
        <end position="33"/>
    </location>
</feature>
<keyword evidence="2" id="KW-0648">Protein biosynthesis</keyword>
<evidence type="ECO:0000313" key="5">
    <source>
        <dbReference type="EMBL" id="VAW32437.1"/>
    </source>
</evidence>
<dbReference type="GO" id="GO:0005737">
    <property type="term" value="C:cytoplasm"/>
    <property type="evidence" value="ECO:0007669"/>
    <property type="project" value="UniProtKB-ARBA"/>
</dbReference>
<comment type="similarity">
    <text evidence="1">Belongs to the prokaryotic/mitochondrial release factor family.</text>
</comment>
<dbReference type="InterPro" id="IPR045853">
    <property type="entry name" value="Pep_chain_release_fac_I_sf"/>
</dbReference>
<reference evidence="5" key="1">
    <citation type="submission" date="2018-06" db="EMBL/GenBank/DDBJ databases">
        <authorList>
            <person name="Zhirakovskaya E."/>
        </authorList>
    </citation>
    <scope>NUCLEOTIDE SEQUENCE</scope>
</reference>
<dbReference type="Pfam" id="PF00472">
    <property type="entry name" value="RF-1"/>
    <property type="match status" value="1"/>
</dbReference>
<accession>A0A3B0V3I7</accession>
<proteinExistence type="inferred from homology"/>
<dbReference type="PROSITE" id="PS00745">
    <property type="entry name" value="RF_PROK_I"/>
    <property type="match status" value="1"/>
</dbReference>
<dbReference type="InterPro" id="IPR050057">
    <property type="entry name" value="Prokaryotic/Mito_RF"/>
</dbReference>
<gene>
    <name evidence="5" type="ORF">MNBD_CPR01-352</name>
</gene>
<evidence type="ECO:0000256" key="1">
    <source>
        <dbReference type="ARBA" id="ARBA00010835"/>
    </source>
</evidence>
<feature type="non-terminal residue" evidence="5">
    <location>
        <position position="1"/>
    </location>
</feature>
<organism evidence="5">
    <name type="scientific">hydrothermal vent metagenome</name>
    <dbReference type="NCBI Taxonomy" id="652676"/>
    <lineage>
        <taxon>unclassified sequences</taxon>
        <taxon>metagenomes</taxon>
        <taxon>ecological metagenomes</taxon>
    </lineage>
</organism>
<dbReference type="PANTHER" id="PTHR43804">
    <property type="entry name" value="LD18447P"/>
    <property type="match status" value="1"/>
</dbReference>
<dbReference type="FunFam" id="3.30.160.20:FF:000004">
    <property type="entry name" value="Peptide chain release factor 1"/>
    <property type="match status" value="1"/>
</dbReference>
<dbReference type="Gene3D" id="3.30.70.1660">
    <property type="match status" value="1"/>
</dbReference>
<protein>
    <submittedName>
        <fullName evidence="5">Peptide chain release factor 1</fullName>
    </submittedName>
</protein>
<dbReference type="SUPFAM" id="SSF75620">
    <property type="entry name" value="Release factor"/>
    <property type="match status" value="1"/>
</dbReference>
<feature type="region of interest" description="Disordered" evidence="3">
    <location>
        <begin position="73"/>
        <end position="94"/>
    </location>
</feature>
<name>A0A3B0V3I7_9ZZZZ</name>
<evidence type="ECO:0000256" key="2">
    <source>
        <dbReference type="ARBA" id="ARBA00022917"/>
    </source>
</evidence>
<feature type="compositionally biased region" description="Basic and acidic residues" evidence="3">
    <location>
        <begin position="82"/>
        <end position="94"/>
    </location>
</feature>
<evidence type="ECO:0000256" key="3">
    <source>
        <dbReference type="SAM" id="MobiDB-lite"/>
    </source>
</evidence>